<dbReference type="GO" id="GO:0046872">
    <property type="term" value="F:metal ion binding"/>
    <property type="evidence" value="ECO:0007669"/>
    <property type="project" value="UniProtKB-KW"/>
</dbReference>
<accession>A0A3P3XKT7</accession>
<evidence type="ECO:0000256" key="4">
    <source>
        <dbReference type="ARBA" id="ARBA00022485"/>
    </source>
</evidence>
<dbReference type="PROSITE" id="PS51379">
    <property type="entry name" value="4FE4S_FER_2"/>
    <property type="match status" value="2"/>
</dbReference>
<dbReference type="Pfam" id="PF01058">
    <property type="entry name" value="Oxidored_q6"/>
    <property type="match status" value="1"/>
</dbReference>
<dbReference type="AlphaFoldDB" id="A0A3P3XKT7"/>
<comment type="similarity">
    <text evidence="2">Belongs to the complex I 20 kDa subunit family.</text>
</comment>
<gene>
    <name evidence="9" type="ORF">SPIROBIBN47_330008</name>
</gene>
<evidence type="ECO:0000256" key="7">
    <source>
        <dbReference type="ARBA" id="ARBA00023014"/>
    </source>
</evidence>
<feature type="domain" description="4Fe-4S ferredoxin-type" evidence="8">
    <location>
        <begin position="67"/>
        <end position="96"/>
    </location>
</feature>
<evidence type="ECO:0000256" key="6">
    <source>
        <dbReference type="ARBA" id="ARBA00023004"/>
    </source>
</evidence>
<organism evidence="9">
    <name type="scientific">uncultured spirochete</name>
    <dbReference type="NCBI Taxonomy" id="156406"/>
    <lineage>
        <taxon>Bacteria</taxon>
        <taxon>Pseudomonadati</taxon>
        <taxon>Spirochaetota</taxon>
        <taxon>Spirochaetia</taxon>
        <taxon>Spirochaetales</taxon>
        <taxon>environmental samples</taxon>
    </lineage>
</organism>
<dbReference type="SUPFAM" id="SSF54862">
    <property type="entry name" value="4Fe-4S ferredoxins"/>
    <property type="match status" value="1"/>
</dbReference>
<evidence type="ECO:0000256" key="1">
    <source>
        <dbReference type="ARBA" id="ARBA00001966"/>
    </source>
</evidence>
<keyword evidence="7" id="KW-0411">Iron-sulfur</keyword>
<dbReference type="InterPro" id="IPR006137">
    <property type="entry name" value="NADH_UbQ_OxRdtase-like_20kDa"/>
</dbReference>
<dbReference type="PANTHER" id="PTHR42989">
    <property type="entry name" value="HYDROGENASE-4 COMPONENT I"/>
    <property type="match status" value="1"/>
</dbReference>
<comment type="similarity">
    <text evidence="3">Belongs to the FrhG family.</text>
</comment>
<dbReference type="NCBIfam" id="NF005012">
    <property type="entry name" value="PRK06411.1"/>
    <property type="match status" value="1"/>
</dbReference>
<dbReference type="GO" id="GO:0051539">
    <property type="term" value="F:4 iron, 4 sulfur cluster binding"/>
    <property type="evidence" value="ECO:0007669"/>
    <property type="project" value="UniProtKB-KW"/>
</dbReference>
<comment type="cofactor">
    <cofactor evidence="1">
        <name>[4Fe-4S] cluster</name>
        <dbReference type="ChEBI" id="CHEBI:49883"/>
    </cofactor>
</comment>
<evidence type="ECO:0000256" key="3">
    <source>
        <dbReference type="ARBA" id="ARBA00010870"/>
    </source>
</evidence>
<dbReference type="PANTHER" id="PTHR42989:SF1">
    <property type="entry name" value="FORMATE HYDROGENLYASE SUBUNIT 7-RELATED"/>
    <property type="match status" value="1"/>
</dbReference>
<name>A0A3P3XKT7_9SPIR</name>
<evidence type="ECO:0000256" key="2">
    <source>
        <dbReference type="ARBA" id="ARBA00009173"/>
    </source>
</evidence>
<dbReference type="InterPro" id="IPR017900">
    <property type="entry name" value="4Fe4S_Fe_S_CS"/>
</dbReference>
<dbReference type="Gene3D" id="3.30.70.20">
    <property type="match status" value="1"/>
</dbReference>
<reference evidence="9" key="1">
    <citation type="submission" date="2017-02" db="EMBL/GenBank/DDBJ databases">
        <authorList>
            <person name="Regsiter A."/>
            <person name="William W."/>
        </authorList>
    </citation>
    <scope>NUCLEOTIDE SEQUENCE</scope>
    <source>
        <strain evidence="9">Bib</strain>
    </source>
</reference>
<evidence type="ECO:0000259" key="8">
    <source>
        <dbReference type="PROSITE" id="PS51379"/>
    </source>
</evidence>
<dbReference type="SUPFAM" id="SSF56770">
    <property type="entry name" value="HydA/Nqo6-like"/>
    <property type="match status" value="1"/>
</dbReference>
<keyword evidence="6" id="KW-0408">Iron</keyword>
<protein>
    <submittedName>
        <fullName evidence="9">Hydrogenase</fullName>
    </submittedName>
</protein>
<feature type="domain" description="4Fe-4S ferredoxin-type" evidence="8">
    <location>
        <begin position="31"/>
        <end position="60"/>
    </location>
</feature>
<dbReference type="InterPro" id="IPR017896">
    <property type="entry name" value="4Fe4S_Fe-S-bd"/>
</dbReference>
<dbReference type="EMBL" id="FWDM01000027">
    <property type="protein sequence ID" value="SLM14393.1"/>
    <property type="molecule type" value="Genomic_DNA"/>
</dbReference>
<sequence length="294" mass="31196">MIKALRSRLHQGYKTNAFPAENPRLPERYPGAPRLETERCTVCGACKAICPTSAISVQSGEPAGAEPRLALDLGRCIFCRKCETACPEGAIAFTGSFRMGARAKAGLVLGSVPHVSSTRTSRLDVSNDAHKAVSTGAGNQALNSEETRLIEALDRKMLKIFGRAMKIRQVSAGGCNACEADVNVLETIGFDLSRFGISITASPRHADAIIVTGPVSKNMELALRKTYEAMPSPKLVIAVGACAISGGIYRGLPDVCGGADAVIPIDLYIPGCPPHPMTILNALLELLDRVPRKN</sequence>
<keyword evidence="5" id="KW-0479">Metal-binding</keyword>
<dbReference type="Pfam" id="PF12838">
    <property type="entry name" value="Fer4_7"/>
    <property type="match status" value="1"/>
</dbReference>
<evidence type="ECO:0000256" key="5">
    <source>
        <dbReference type="ARBA" id="ARBA00022723"/>
    </source>
</evidence>
<keyword evidence="4" id="KW-0004">4Fe-4S</keyword>
<evidence type="ECO:0000313" key="9">
    <source>
        <dbReference type="EMBL" id="SLM14393.1"/>
    </source>
</evidence>
<dbReference type="Gene3D" id="3.40.50.12280">
    <property type="match status" value="1"/>
</dbReference>
<dbReference type="PROSITE" id="PS00198">
    <property type="entry name" value="4FE4S_FER_1"/>
    <property type="match status" value="2"/>
</dbReference>
<dbReference type="InterPro" id="IPR052375">
    <property type="entry name" value="Complex_I_20kDa-like"/>
</dbReference>
<proteinExistence type="inferred from homology"/>